<accession>A0ABT0QFL4</accession>
<evidence type="ECO:0008006" key="3">
    <source>
        <dbReference type="Google" id="ProtNLM"/>
    </source>
</evidence>
<keyword evidence="2" id="KW-1185">Reference proteome</keyword>
<evidence type="ECO:0000313" key="2">
    <source>
        <dbReference type="Proteomes" id="UP001165381"/>
    </source>
</evidence>
<organism evidence="1 2">
    <name type="scientific">Jejuia spongiicola</name>
    <dbReference type="NCBI Taxonomy" id="2942207"/>
    <lineage>
        <taxon>Bacteria</taxon>
        <taxon>Pseudomonadati</taxon>
        <taxon>Bacteroidota</taxon>
        <taxon>Flavobacteriia</taxon>
        <taxon>Flavobacteriales</taxon>
        <taxon>Flavobacteriaceae</taxon>
        <taxon>Jejuia</taxon>
    </lineage>
</organism>
<dbReference type="Proteomes" id="UP001165381">
    <property type="component" value="Unassembled WGS sequence"/>
</dbReference>
<gene>
    <name evidence="1" type="ORF">M3P09_12325</name>
</gene>
<reference evidence="1" key="1">
    <citation type="submission" date="2022-05" db="EMBL/GenBank/DDBJ databases">
        <authorList>
            <person name="Park J.-S."/>
        </authorList>
    </citation>
    <scope>NUCLEOTIDE SEQUENCE</scope>
    <source>
        <strain evidence="1">2012CJ34-3</strain>
    </source>
</reference>
<comment type="caution">
    <text evidence="1">The sequence shown here is derived from an EMBL/GenBank/DDBJ whole genome shotgun (WGS) entry which is preliminary data.</text>
</comment>
<protein>
    <recommendedName>
        <fullName evidence="3">Secreted protein</fullName>
    </recommendedName>
</protein>
<dbReference type="RefSeq" id="WP_099563702.1">
    <property type="nucleotide sequence ID" value="NZ_JAMFLZ010000004.1"/>
</dbReference>
<name>A0ABT0QFL4_9FLAO</name>
<dbReference type="EMBL" id="JAMFLZ010000004">
    <property type="protein sequence ID" value="MCL6295787.1"/>
    <property type="molecule type" value="Genomic_DNA"/>
</dbReference>
<sequence>MKTLKKGLRLFALVLIIALASVLPVPINFYRKDNLPKYTIEQIDTKDDDTEEDDIKELF</sequence>
<proteinExistence type="predicted"/>
<evidence type="ECO:0000313" key="1">
    <source>
        <dbReference type="EMBL" id="MCL6295787.1"/>
    </source>
</evidence>